<evidence type="ECO:0000313" key="2">
    <source>
        <dbReference type="EMBL" id="AGK98658.1"/>
    </source>
</evidence>
<dbReference type="eggNOG" id="COG3716">
    <property type="taxonomic scope" value="Bacteria"/>
</dbReference>
<evidence type="ECO:0000256" key="1">
    <source>
        <dbReference type="SAM" id="Phobius"/>
    </source>
</evidence>
<dbReference type="InterPro" id="IPR050303">
    <property type="entry name" value="GatZ_KbaZ_carbometab"/>
</dbReference>
<keyword evidence="2" id="KW-0808">Transferase</keyword>
<dbReference type="Pfam" id="PF03613">
    <property type="entry name" value="EIID-AGA"/>
    <property type="match status" value="1"/>
</dbReference>
<proteinExistence type="predicted"/>
<gene>
    <name evidence="2" type="ORF">Clopa_3909</name>
</gene>
<dbReference type="GO" id="GO:0009401">
    <property type="term" value="P:phosphoenolpyruvate-dependent sugar phosphotransferase system"/>
    <property type="evidence" value="ECO:0007669"/>
    <property type="project" value="InterPro"/>
</dbReference>
<keyword evidence="1" id="KW-0812">Transmembrane</keyword>
<evidence type="ECO:0000313" key="3">
    <source>
        <dbReference type="Proteomes" id="UP000013523"/>
    </source>
</evidence>
<dbReference type="PANTHER" id="PTHR32502:SF26">
    <property type="entry name" value="PHOSPHOTRANSFERASE SYSTEM SUGAR-SPECIFIC EIID COMPONENT"/>
    <property type="match status" value="1"/>
</dbReference>
<feature type="transmembrane region" description="Helical" evidence="1">
    <location>
        <begin position="180"/>
        <end position="201"/>
    </location>
</feature>
<feature type="transmembrane region" description="Helical" evidence="1">
    <location>
        <begin position="116"/>
        <end position="135"/>
    </location>
</feature>
<dbReference type="Proteomes" id="UP000013523">
    <property type="component" value="Chromosome"/>
</dbReference>
<keyword evidence="1" id="KW-0472">Membrane</keyword>
<dbReference type="PROSITE" id="PS51108">
    <property type="entry name" value="PTS_EIID"/>
    <property type="match status" value="1"/>
</dbReference>
<dbReference type="PANTHER" id="PTHR32502">
    <property type="entry name" value="N-ACETYLGALACTOSAMINE PERMEASE II COMPONENT-RELATED"/>
    <property type="match status" value="1"/>
</dbReference>
<sequence length="272" mass="30015">MSEETNGKYVVTSKDLHKTAIRYMGMACNDFNYETQQGPAFVYALSPLLRKIYKDDDDYVDVLNNHFKYFNTTTWMANIILGAVVAMEEKDGKDAIDTVQSFKTSLMGPLAGIGDTLIWVLLPTIMGSISGYMALQGNPTGAIMWLILNIAFLFVRVKLFDIGYKSGLKLITSFGDKLNILTEAASILGLAVVGSLIPSVIKMNVAYVYTVGKVSLSIQKDVLDKIMPALLPAVLTIVVYKLLDWKKMTTTRIIILVIVFSMLCALLNILSA</sequence>
<accession>R4K7Y0</accession>
<dbReference type="InterPro" id="IPR004704">
    <property type="entry name" value="PTS_IID_man"/>
</dbReference>
<keyword evidence="3" id="KW-1185">Reference proteome</keyword>
<feature type="transmembrane region" description="Helical" evidence="1">
    <location>
        <begin position="250"/>
        <end position="270"/>
    </location>
</feature>
<dbReference type="PATRIC" id="fig|86416.3.peg.3904"/>
<dbReference type="STRING" id="86416.Clopa_3909"/>
<name>R4K7Y0_CLOPA</name>
<dbReference type="KEGG" id="cpas:Clopa_3909"/>
<organism evidence="2 3">
    <name type="scientific">Clostridium pasteurianum BC1</name>
    <dbReference type="NCBI Taxonomy" id="86416"/>
    <lineage>
        <taxon>Bacteria</taxon>
        <taxon>Bacillati</taxon>
        <taxon>Bacillota</taxon>
        <taxon>Clostridia</taxon>
        <taxon>Eubacteriales</taxon>
        <taxon>Clostridiaceae</taxon>
        <taxon>Clostridium</taxon>
    </lineage>
</organism>
<reference evidence="2 3" key="1">
    <citation type="submission" date="2012-01" db="EMBL/GenBank/DDBJ databases">
        <title>Complete sequence of chromosome of Clostridium pasteurianum BC1.</title>
        <authorList>
            <consortium name="US DOE Joint Genome Institute"/>
            <person name="Lucas S."/>
            <person name="Han J."/>
            <person name="Lapidus A."/>
            <person name="Cheng J.-F."/>
            <person name="Goodwin L."/>
            <person name="Pitluck S."/>
            <person name="Peters L."/>
            <person name="Mikhailova N."/>
            <person name="Teshima H."/>
            <person name="Detter J.C."/>
            <person name="Han C."/>
            <person name="Tapia R."/>
            <person name="Land M."/>
            <person name="Hauser L."/>
            <person name="Kyrpides N."/>
            <person name="Ivanova N."/>
            <person name="Pagani I."/>
            <person name="Dunn J."/>
            <person name="Taghavi S."/>
            <person name="Francis A."/>
            <person name="van der Lelie D."/>
            <person name="Woyke T."/>
        </authorList>
    </citation>
    <scope>NUCLEOTIDE SEQUENCE [LARGE SCALE GENOMIC DNA]</scope>
    <source>
        <strain evidence="2 3">BC1</strain>
    </source>
</reference>
<dbReference type="HOGENOM" id="CLU_060742_1_1_9"/>
<dbReference type="GO" id="GO:0016740">
    <property type="term" value="F:transferase activity"/>
    <property type="evidence" value="ECO:0007669"/>
    <property type="project" value="UniProtKB-KW"/>
</dbReference>
<dbReference type="OrthoDB" id="9795582at2"/>
<dbReference type="AlphaFoldDB" id="R4K7Y0"/>
<feature type="transmembrane region" description="Helical" evidence="1">
    <location>
        <begin position="141"/>
        <end position="159"/>
    </location>
</feature>
<dbReference type="RefSeq" id="WP_015616933.1">
    <property type="nucleotide sequence ID" value="NC_021182.1"/>
</dbReference>
<dbReference type="EMBL" id="CP003261">
    <property type="protein sequence ID" value="AGK98658.1"/>
    <property type="molecule type" value="Genomic_DNA"/>
</dbReference>
<keyword evidence="1" id="KW-1133">Transmembrane helix</keyword>
<dbReference type="GO" id="GO:0005886">
    <property type="term" value="C:plasma membrane"/>
    <property type="evidence" value="ECO:0007669"/>
    <property type="project" value="TreeGrafter"/>
</dbReference>
<protein>
    <submittedName>
        <fullName evidence="2">Phosphotransferase system, mannose/fructose/N-acetylgalactosamine-specific component IID</fullName>
    </submittedName>
</protein>